<name>A0A8S3ZY06_9EUPU</name>
<dbReference type="InterPro" id="IPR013783">
    <property type="entry name" value="Ig-like_fold"/>
</dbReference>
<gene>
    <name evidence="2" type="ORF">CUNI_LOCUS17254</name>
</gene>
<protein>
    <recommendedName>
        <fullName evidence="1">Ig-like domain-containing protein</fullName>
    </recommendedName>
</protein>
<dbReference type="AlphaFoldDB" id="A0A8S3ZY06"/>
<sequence length="102" mass="11314">MCNYTSTVDQAYTITWTFRPLDMDAVSTVMTSTHHGHQKFSSLTPEPEKYHDLQGPNLRVFDLSLSDAGLYACSSNLTRPTLGANLMVMGKSFSVFLSFNVA</sequence>
<dbReference type="PROSITE" id="PS50835">
    <property type="entry name" value="IG_LIKE"/>
    <property type="match status" value="1"/>
</dbReference>
<dbReference type="OrthoDB" id="6144721at2759"/>
<evidence type="ECO:0000313" key="2">
    <source>
        <dbReference type="EMBL" id="CAG5131696.1"/>
    </source>
</evidence>
<dbReference type="Gene3D" id="2.60.40.10">
    <property type="entry name" value="Immunoglobulins"/>
    <property type="match status" value="1"/>
</dbReference>
<accession>A0A8S3ZY06</accession>
<dbReference type="EMBL" id="CAJHNH020004802">
    <property type="protein sequence ID" value="CAG5131696.1"/>
    <property type="molecule type" value="Genomic_DNA"/>
</dbReference>
<dbReference type="Proteomes" id="UP000678393">
    <property type="component" value="Unassembled WGS sequence"/>
</dbReference>
<evidence type="ECO:0000313" key="3">
    <source>
        <dbReference type="Proteomes" id="UP000678393"/>
    </source>
</evidence>
<dbReference type="InterPro" id="IPR007110">
    <property type="entry name" value="Ig-like_dom"/>
</dbReference>
<feature type="domain" description="Ig-like" evidence="1">
    <location>
        <begin position="1"/>
        <end position="83"/>
    </location>
</feature>
<organism evidence="2 3">
    <name type="scientific">Candidula unifasciata</name>
    <dbReference type="NCBI Taxonomy" id="100452"/>
    <lineage>
        <taxon>Eukaryota</taxon>
        <taxon>Metazoa</taxon>
        <taxon>Spiralia</taxon>
        <taxon>Lophotrochozoa</taxon>
        <taxon>Mollusca</taxon>
        <taxon>Gastropoda</taxon>
        <taxon>Heterobranchia</taxon>
        <taxon>Euthyneura</taxon>
        <taxon>Panpulmonata</taxon>
        <taxon>Eupulmonata</taxon>
        <taxon>Stylommatophora</taxon>
        <taxon>Helicina</taxon>
        <taxon>Helicoidea</taxon>
        <taxon>Geomitridae</taxon>
        <taxon>Candidula</taxon>
    </lineage>
</organism>
<proteinExistence type="predicted"/>
<reference evidence="2" key="1">
    <citation type="submission" date="2021-04" db="EMBL/GenBank/DDBJ databases">
        <authorList>
            <consortium name="Molecular Ecology Group"/>
        </authorList>
    </citation>
    <scope>NUCLEOTIDE SEQUENCE</scope>
</reference>
<evidence type="ECO:0000259" key="1">
    <source>
        <dbReference type="PROSITE" id="PS50835"/>
    </source>
</evidence>
<dbReference type="InterPro" id="IPR036179">
    <property type="entry name" value="Ig-like_dom_sf"/>
</dbReference>
<dbReference type="SUPFAM" id="SSF48726">
    <property type="entry name" value="Immunoglobulin"/>
    <property type="match status" value="1"/>
</dbReference>
<keyword evidence="3" id="KW-1185">Reference proteome</keyword>
<comment type="caution">
    <text evidence="2">The sequence shown here is derived from an EMBL/GenBank/DDBJ whole genome shotgun (WGS) entry which is preliminary data.</text>
</comment>